<dbReference type="Pfam" id="PF00889">
    <property type="entry name" value="EF_TS"/>
    <property type="match status" value="1"/>
</dbReference>
<dbReference type="Gene3D" id="3.30.479.20">
    <property type="entry name" value="Elongation factor Ts, dimerisation domain"/>
    <property type="match status" value="1"/>
</dbReference>
<accession>A0A1G2UTB8</accession>
<keyword evidence="5" id="KW-0963">Cytoplasm</keyword>
<reference evidence="7 8" key="1">
    <citation type="journal article" date="2016" name="Nat. Commun.">
        <title>Thousands of microbial genomes shed light on interconnected biogeochemical processes in an aquifer system.</title>
        <authorList>
            <person name="Anantharaman K."/>
            <person name="Brown C.T."/>
            <person name="Hug L.A."/>
            <person name="Sharon I."/>
            <person name="Castelle C.J."/>
            <person name="Probst A.J."/>
            <person name="Thomas B.C."/>
            <person name="Singh A."/>
            <person name="Wilkins M.J."/>
            <person name="Karaoz U."/>
            <person name="Brodie E.L."/>
            <person name="Williams K.H."/>
            <person name="Hubbard S.S."/>
            <person name="Banfield J.F."/>
        </authorList>
    </citation>
    <scope>NUCLEOTIDE SEQUENCE [LARGE SCALE GENOMIC DNA]</scope>
</reference>
<dbReference type="Gene3D" id="1.10.8.10">
    <property type="entry name" value="DNA helicase RuvA subunit, C-terminal domain"/>
    <property type="match status" value="1"/>
</dbReference>
<evidence type="ECO:0000256" key="4">
    <source>
        <dbReference type="ARBA" id="ARBA00022917"/>
    </source>
</evidence>
<dbReference type="PANTHER" id="PTHR11741">
    <property type="entry name" value="ELONGATION FACTOR TS"/>
    <property type="match status" value="1"/>
</dbReference>
<dbReference type="InterPro" id="IPR009060">
    <property type="entry name" value="UBA-like_sf"/>
</dbReference>
<feature type="region of interest" description="Involved in Mg(2+) ion dislocation from EF-Tu" evidence="5">
    <location>
        <begin position="82"/>
        <end position="85"/>
    </location>
</feature>
<evidence type="ECO:0000259" key="6">
    <source>
        <dbReference type="Pfam" id="PF00889"/>
    </source>
</evidence>
<dbReference type="Proteomes" id="UP000176558">
    <property type="component" value="Unassembled WGS sequence"/>
</dbReference>
<dbReference type="FunFam" id="1.10.8.10:FF:000001">
    <property type="entry name" value="Elongation factor Ts"/>
    <property type="match status" value="1"/>
</dbReference>
<evidence type="ECO:0000256" key="2">
    <source>
        <dbReference type="ARBA" id="ARBA00016956"/>
    </source>
</evidence>
<feature type="domain" description="Translation elongation factor EFTs/EF1B dimerisation" evidence="6">
    <location>
        <begin position="73"/>
        <end position="162"/>
    </location>
</feature>
<dbReference type="SUPFAM" id="SSF54713">
    <property type="entry name" value="Elongation factor Ts (EF-Ts), dimerisation domain"/>
    <property type="match status" value="1"/>
</dbReference>
<organism evidence="7 8">
    <name type="scientific">Candidatus Zambryskibacteria bacterium RIFCSPLOWO2_12_FULL_39_23</name>
    <dbReference type="NCBI Taxonomy" id="1802776"/>
    <lineage>
        <taxon>Bacteria</taxon>
        <taxon>Candidatus Zambryskiibacteriota</taxon>
    </lineage>
</organism>
<keyword evidence="4 5" id="KW-0648">Protein biosynthesis</keyword>
<comment type="similarity">
    <text evidence="1 5">Belongs to the EF-Ts family.</text>
</comment>
<dbReference type="PANTHER" id="PTHR11741:SF0">
    <property type="entry name" value="ELONGATION FACTOR TS, MITOCHONDRIAL"/>
    <property type="match status" value="1"/>
</dbReference>
<evidence type="ECO:0000256" key="5">
    <source>
        <dbReference type="HAMAP-Rule" id="MF_00050"/>
    </source>
</evidence>
<comment type="subcellular location">
    <subcellularLocation>
        <location evidence="5">Cytoplasm</location>
    </subcellularLocation>
</comment>
<dbReference type="InterPro" id="IPR014039">
    <property type="entry name" value="Transl_elong_EFTs/EF1B_dimer"/>
</dbReference>
<dbReference type="CDD" id="cd14275">
    <property type="entry name" value="UBA_EF-Ts"/>
    <property type="match status" value="1"/>
</dbReference>
<dbReference type="InterPro" id="IPR036402">
    <property type="entry name" value="EF-Ts_dimer_sf"/>
</dbReference>
<comment type="function">
    <text evidence="5">Associates with the EF-Tu.GDP complex and induces the exchange of GDP to GTP. It remains bound to the aminoacyl-tRNA.EF-Tu.GTP complex up to the GTP hydrolysis stage on the ribosome.</text>
</comment>
<dbReference type="AlphaFoldDB" id="A0A1G2UTB8"/>
<dbReference type="InterPro" id="IPR001816">
    <property type="entry name" value="Transl_elong_EFTs/EF1B"/>
</dbReference>
<dbReference type="EMBL" id="MHWT01000014">
    <property type="protein sequence ID" value="OHB12542.1"/>
    <property type="molecule type" value="Genomic_DNA"/>
</dbReference>
<evidence type="ECO:0000256" key="3">
    <source>
        <dbReference type="ARBA" id="ARBA00022768"/>
    </source>
</evidence>
<evidence type="ECO:0000313" key="8">
    <source>
        <dbReference type="Proteomes" id="UP000176558"/>
    </source>
</evidence>
<dbReference type="GO" id="GO:0003746">
    <property type="term" value="F:translation elongation factor activity"/>
    <property type="evidence" value="ECO:0007669"/>
    <property type="project" value="UniProtKB-UniRule"/>
</dbReference>
<evidence type="ECO:0000256" key="1">
    <source>
        <dbReference type="ARBA" id="ARBA00005532"/>
    </source>
</evidence>
<gene>
    <name evidence="5" type="primary">tsf</name>
    <name evidence="7" type="ORF">A3G99_01845</name>
</gene>
<dbReference type="HAMAP" id="MF_00050">
    <property type="entry name" value="EF_Ts"/>
    <property type="match status" value="1"/>
</dbReference>
<evidence type="ECO:0000313" key="7">
    <source>
        <dbReference type="EMBL" id="OHB12542.1"/>
    </source>
</evidence>
<name>A0A1G2UTB8_9BACT</name>
<comment type="caution">
    <text evidence="7">The sequence shown here is derived from an EMBL/GenBank/DDBJ whole genome shotgun (WGS) entry which is preliminary data.</text>
</comment>
<proteinExistence type="inferred from homology"/>
<sequence>MTEITTELVKHLRDKTGVSVMQCKKALEEAGGDVDKAVAILASKSAEIALKKGDRTFGAGVIASYIHNTGNVGAMVELLCETDFVAKNEEFQTLARDIAMQVSATNPTHLKAEDPGAGEAGEGVLLSQSFIKNPEVTINNLIQSAVQKFGEKIELSRFIRFSIS</sequence>
<protein>
    <recommendedName>
        <fullName evidence="2 5">Elongation factor Ts</fullName>
        <shortName evidence="5">EF-Ts</shortName>
    </recommendedName>
</protein>
<dbReference type="SUPFAM" id="SSF46934">
    <property type="entry name" value="UBA-like"/>
    <property type="match status" value="1"/>
</dbReference>
<dbReference type="GO" id="GO:0005737">
    <property type="term" value="C:cytoplasm"/>
    <property type="evidence" value="ECO:0007669"/>
    <property type="project" value="UniProtKB-SubCell"/>
</dbReference>
<keyword evidence="3 5" id="KW-0251">Elongation factor</keyword>